<dbReference type="EMBL" id="MN561786">
    <property type="protein sequence ID" value="QOY44185.1"/>
    <property type="molecule type" value="mRNA"/>
</dbReference>
<dbReference type="InterPro" id="IPR007130">
    <property type="entry name" value="DAGAT"/>
</dbReference>
<dbReference type="GO" id="GO:0019432">
    <property type="term" value="P:triglyceride biosynthetic process"/>
    <property type="evidence" value="ECO:0007669"/>
    <property type="project" value="TreeGrafter"/>
</dbReference>
<keyword evidence="6 11" id="KW-0256">Endoplasmic reticulum</keyword>
<keyword evidence="9 11" id="KW-0472">Membrane</keyword>
<accession>A0A872ZT89</accession>
<dbReference type="PANTHER" id="PTHR12317">
    <property type="entry name" value="DIACYLGLYCEROL O-ACYLTRANSFERASE"/>
    <property type="match status" value="1"/>
</dbReference>
<evidence type="ECO:0000256" key="1">
    <source>
        <dbReference type="ARBA" id="ARBA00004477"/>
    </source>
</evidence>
<keyword evidence="5 11" id="KW-0812">Transmembrane</keyword>
<keyword evidence="7 11" id="KW-1133">Transmembrane helix</keyword>
<proteinExistence type="evidence at transcript level"/>
<feature type="transmembrane region" description="Helical" evidence="11">
    <location>
        <begin position="75"/>
        <end position="96"/>
    </location>
</feature>
<keyword evidence="4 11" id="KW-0808">Transferase</keyword>
<keyword evidence="10 12" id="KW-0012">Acyltransferase</keyword>
<evidence type="ECO:0000256" key="5">
    <source>
        <dbReference type="ARBA" id="ARBA00022692"/>
    </source>
</evidence>
<dbReference type="GO" id="GO:0004144">
    <property type="term" value="F:diacylglycerol O-acyltransferase activity"/>
    <property type="evidence" value="ECO:0007669"/>
    <property type="project" value="UniProtKB-ARBA"/>
</dbReference>
<organism evidence="12">
    <name type="scientific">Haematococcus lacustris</name>
    <name type="common">Green alga</name>
    <name type="synonym">Haematococcus pluvialis</name>
    <dbReference type="NCBI Taxonomy" id="44745"/>
    <lineage>
        <taxon>Eukaryota</taxon>
        <taxon>Viridiplantae</taxon>
        <taxon>Chlorophyta</taxon>
        <taxon>core chlorophytes</taxon>
        <taxon>Chlorophyceae</taxon>
        <taxon>CS clade</taxon>
        <taxon>Chlamydomonadales</taxon>
        <taxon>Haematococcaceae</taxon>
        <taxon>Haematococcus</taxon>
    </lineage>
</organism>
<comment type="similarity">
    <text evidence="2 11">Belongs to the diacylglycerol acyltransferase family.</text>
</comment>
<evidence type="ECO:0000256" key="7">
    <source>
        <dbReference type="ARBA" id="ARBA00022989"/>
    </source>
</evidence>
<dbReference type="Pfam" id="PF03982">
    <property type="entry name" value="DAGAT"/>
    <property type="match status" value="1"/>
</dbReference>
<evidence type="ECO:0000256" key="2">
    <source>
        <dbReference type="ARBA" id="ARBA00005420"/>
    </source>
</evidence>
<feature type="transmembrane region" description="Helical" evidence="11">
    <location>
        <begin position="188"/>
        <end position="207"/>
    </location>
</feature>
<keyword evidence="8" id="KW-0443">Lipid metabolism</keyword>
<name>A0A872ZT89_HAELA</name>
<dbReference type="EC" id="2.3.1.-" evidence="11"/>
<evidence type="ECO:0000256" key="4">
    <source>
        <dbReference type="ARBA" id="ARBA00022679"/>
    </source>
</evidence>
<dbReference type="GO" id="GO:0005789">
    <property type="term" value="C:endoplasmic reticulum membrane"/>
    <property type="evidence" value="ECO:0007669"/>
    <property type="project" value="UniProtKB-SubCell"/>
</dbReference>
<evidence type="ECO:0000256" key="11">
    <source>
        <dbReference type="RuleBase" id="RU367023"/>
    </source>
</evidence>
<sequence>MGVATNATHLKETASHPLETHELNARIWSDGQTRDSKMTWLELMVAVVTLTAYTGWIHILMLLGISAVFWQVPRLILIVLSSTLLLPARPVLWTSFNRSWVFSTWRKYFKFSYLLEAPSRPGSRLVMAEFPHGVFPMGPLLAGTLCQILFPDFNIFSLAASSVFSVPGWRHFVAWMGSMPATRSNYRLLLSKGSVAVIVGGIAEMFLQHPHKQIVKLLTRKGFVEVAVEEGADGVVPVYHFGNTDVLDIFPQCMGRLSRRMRAAGGFMYGVAGLPVPRRKPIYMVTGSPIPITKTSRNEAGFQAEVDRVHGLVVQELQALYDRHKASFGWQDKPLEIQ</sequence>
<dbReference type="CDD" id="cd07987">
    <property type="entry name" value="LPLAT_MGAT-like"/>
    <property type="match status" value="1"/>
</dbReference>
<reference evidence="12" key="1">
    <citation type="submission" date="2019-10" db="EMBL/GenBank/DDBJ databases">
        <title>Functional divergence of diacylglycerol acyltransferases in the unicellular green alga Haematococcus pluvialis.</title>
        <authorList>
            <person name="Ma H."/>
            <person name="Wu X."/>
            <person name="Wei Z."/>
            <person name="Zhao L."/>
            <person name="Li Z."/>
            <person name="Liang Q."/>
            <person name="Wang Y."/>
            <person name="Li Y."/>
            <person name="Huang L."/>
            <person name="Hu Q."/>
            <person name="Han D."/>
        </authorList>
    </citation>
    <scope>NUCLEOTIDE SEQUENCE</scope>
</reference>
<evidence type="ECO:0000256" key="8">
    <source>
        <dbReference type="ARBA" id="ARBA00023098"/>
    </source>
</evidence>
<evidence type="ECO:0000256" key="9">
    <source>
        <dbReference type="ARBA" id="ARBA00023136"/>
    </source>
</evidence>
<evidence type="ECO:0000313" key="12">
    <source>
        <dbReference type="EMBL" id="QOY44185.1"/>
    </source>
</evidence>
<evidence type="ECO:0000256" key="10">
    <source>
        <dbReference type="ARBA" id="ARBA00023315"/>
    </source>
</evidence>
<dbReference type="AlphaFoldDB" id="A0A872ZT89"/>
<comment type="subcellular location">
    <subcellularLocation>
        <location evidence="1 11">Endoplasmic reticulum membrane</location>
        <topology evidence="1 11">Multi-pass membrane protein</topology>
    </subcellularLocation>
</comment>
<evidence type="ECO:0000256" key="3">
    <source>
        <dbReference type="ARBA" id="ARBA00022516"/>
    </source>
</evidence>
<dbReference type="PANTHER" id="PTHR12317:SF63">
    <property type="entry name" value="DIACYLGLYCEROL O-ACYLTRANSFERASE 2"/>
    <property type="match status" value="1"/>
</dbReference>
<feature type="transmembrane region" description="Helical" evidence="11">
    <location>
        <begin position="43"/>
        <end position="69"/>
    </location>
</feature>
<protein>
    <recommendedName>
        <fullName evidence="11">Acyltransferase</fullName>
        <ecNumber evidence="11">2.3.1.-</ecNumber>
    </recommendedName>
</protein>
<evidence type="ECO:0000256" key="6">
    <source>
        <dbReference type="ARBA" id="ARBA00022824"/>
    </source>
</evidence>
<keyword evidence="3" id="KW-0444">Lipid biosynthesis</keyword>